<evidence type="ECO:0008006" key="3">
    <source>
        <dbReference type="Google" id="ProtNLM"/>
    </source>
</evidence>
<dbReference type="EMBL" id="CP036316">
    <property type="protein sequence ID" value="QDT64683.1"/>
    <property type="molecule type" value="Genomic_DNA"/>
</dbReference>
<reference evidence="1 2" key="1">
    <citation type="submission" date="2019-02" db="EMBL/GenBank/DDBJ databases">
        <title>Deep-cultivation of Planctomycetes and their phenomic and genomic characterization uncovers novel biology.</title>
        <authorList>
            <person name="Wiegand S."/>
            <person name="Jogler M."/>
            <person name="Boedeker C."/>
            <person name="Pinto D."/>
            <person name="Vollmers J."/>
            <person name="Rivas-Marin E."/>
            <person name="Kohn T."/>
            <person name="Peeters S.H."/>
            <person name="Heuer A."/>
            <person name="Rast P."/>
            <person name="Oberbeckmann S."/>
            <person name="Bunk B."/>
            <person name="Jeske O."/>
            <person name="Meyerdierks A."/>
            <person name="Storesund J.E."/>
            <person name="Kallscheuer N."/>
            <person name="Luecker S."/>
            <person name="Lage O.M."/>
            <person name="Pohl T."/>
            <person name="Merkel B.J."/>
            <person name="Hornburger P."/>
            <person name="Mueller R.-W."/>
            <person name="Bruemmer F."/>
            <person name="Labrenz M."/>
            <person name="Spormann A.M."/>
            <person name="Op den Camp H."/>
            <person name="Overmann J."/>
            <person name="Amann R."/>
            <person name="Jetten M.S.M."/>
            <person name="Mascher T."/>
            <person name="Medema M.H."/>
            <person name="Devos D.P."/>
            <person name="Kaster A.-K."/>
            <person name="Ovreas L."/>
            <person name="Rohde M."/>
            <person name="Galperin M.Y."/>
            <person name="Jogler C."/>
        </authorList>
    </citation>
    <scope>NUCLEOTIDE SEQUENCE [LARGE SCALE GENOMIC DNA]</scope>
    <source>
        <strain evidence="1 2">V22</strain>
    </source>
</reference>
<name>A0A517T8J3_9PLAN</name>
<proteinExistence type="predicted"/>
<dbReference type="SUPFAM" id="SSF82171">
    <property type="entry name" value="DPP6 N-terminal domain-like"/>
    <property type="match status" value="1"/>
</dbReference>
<protein>
    <recommendedName>
        <fullName evidence="3">Oligogalacturonide lyase</fullName>
    </recommendedName>
</protein>
<gene>
    <name evidence="1" type="ORF">V22_19240</name>
</gene>
<dbReference type="AlphaFoldDB" id="A0A517T8J3"/>
<evidence type="ECO:0000313" key="1">
    <source>
        <dbReference type="EMBL" id="QDT64683.1"/>
    </source>
</evidence>
<dbReference type="Gene3D" id="2.130.10.10">
    <property type="entry name" value="YVTN repeat-like/Quinoprotein amine dehydrogenase"/>
    <property type="match status" value="1"/>
</dbReference>
<sequence>MGGTSYESDLPVNVITKGPMHHWFGYYDKLQFDPTGRYLLSMQVGFEHRKPRPDDEIRVGIIDLHDGNRWKELGTTSAWGWQQGCMLQWIPNSNTKVIWNVRHKDHYGSCVFDIASGSIFELDQPIYALSPDGQSAITADFRRINDVRPGYGYVGFPDPHAHENAPENSGIFHVDLTSGESKLILSLADIVKIGDVPWDEPGVKHYVNHLLVNPVGSRFEFLHRSRLVNGKWKSRMLTANLDGSNVRVLDSNGMTSHFIWRDPKHLLAWSKQPSHGAAFYIFRDDAKPKVEAIGTEVMRRDGHCTYLPNRDWIVNDTYPDAKRYQTVYLYHVPTGKRIDVAKFHSPKIYSGEWRCDTHPRHSPDGKQLVIDAPYEDQGRQLHMIDITSIVS</sequence>
<dbReference type="InterPro" id="IPR015943">
    <property type="entry name" value="WD40/YVTN_repeat-like_dom_sf"/>
</dbReference>
<organism evidence="1 2">
    <name type="scientific">Calycomorphotria hydatis</name>
    <dbReference type="NCBI Taxonomy" id="2528027"/>
    <lineage>
        <taxon>Bacteria</taxon>
        <taxon>Pseudomonadati</taxon>
        <taxon>Planctomycetota</taxon>
        <taxon>Planctomycetia</taxon>
        <taxon>Planctomycetales</taxon>
        <taxon>Planctomycetaceae</taxon>
        <taxon>Calycomorphotria</taxon>
    </lineage>
</organism>
<keyword evidence="2" id="KW-1185">Reference proteome</keyword>
<dbReference type="KEGG" id="chya:V22_19240"/>
<dbReference type="Proteomes" id="UP000319976">
    <property type="component" value="Chromosome"/>
</dbReference>
<evidence type="ECO:0000313" key="2">
    <source>
        <dbReference type="Proteomes" id="UP000319976"/>
    </source>
</evidence>
<accession>A0A517T8J3</accession>